<sequence length="97" mass="11497">MQEPFRLSVKQLRDEIEQCEERRELLYQELLTRASLQELAEQQFNEMAELAKEGAIFMLALQEGTCISASWLLQRDRWLACLRHTIDDLFDIEPLLQ</sequence>
<protein>
    <recommendedName>
        <fullName evidence="4">DUF4298 domain-containing protein</fullName>
    </recommendedName>
</protein>
<name>A0A4P6JIB5_KTERU</name>
<gene>
    <name evidence="2" type="ORF">EPA93_01870</name>
</gene>
<keyword evidence="1" id="KW-0175">Coiled coil</keyword>
<dbReference type="RefSeq" id="WP_129885406.1">
    <property type="nucleotide sequence ID" value="NZ_CP035758.1"/>
</dbReference>
<dbReference type="KEGG" id="kbs:EPA93_01870"/>
<proteinExistence type="predicted"/>
<evidence type="ECO:0000313" key="2">
    <source>
        <dbReference type="EMBL" id="QBD74807.1"/>
    </source>
</evidence>
<accession>A0A4P6JIB5</accession>
<dbReference type="AlphaFoldDB" id="A0A4P6JIB5"/>
<organism evidence="2 3">
    <name type="scientific">Ktedonosporobacter rubrisoli</name>
    <dbReference type="NCBI Taxonomy" id="2509675"/>
    <lineage>
        <taxon>Bacteria</taxon>
        <taxon>Bacillati</taxon>
        <taxon>Chloroflexota</taxon>
        <taxon>Ktedonobacteria</taxon>
        <taxon>Ktedonobacterales</taxon>
        <taxon>Ktedonosporobacteraceae</taxon>
        <taxon>Ktedonosporobacter</taxon>
    </lineage>
</organism>
<dbReference type="EMBL" id="CP035758">
    <property type="protein sequence ID" value="QBD74807.1"/>
    <property type="molecule type" value="Genomic_DNA"/>
</dbReference>
<feature type="coiled-coil region" evidence="1">
    <location>
        <begin position="9"/>
        <end position="53"/>
    </location>
</feature>
<evidence type="ECO:0000313" key="3">
    <source>
        <dbReference type="Proteomes" id="UP000290365"/>
    </source>
</evidence>
<evidence type="ECO:0008006" key="4">
    <source>
        <dbReference type="Google" id="ProtNLM"/>
    </source>
</evidence>
<keyword evidence="3" id="KW-1185">Reference proteome</keyword>
<reference evidence="2 3" key="1">
    <citation type="submission" date="2019-01" db="EMBL/GenBank/DDBJ databases">
        <title>Ktedonosporobacter rubrisoli SCAWS-G2.</title>
        <authorList>
            <person name="Huang Y."/>
            <person name="Yan B."/>
        </authorList>
    </citation>
    <scope>NUCLEOTIDE SEQUENCE [LARGE SCALE GENOMIC DNA]</scope>
    <source>
        <strain evidence="2 3">SCAWS-G2</strain>
    </source>
</reference>
<dbReference type="Proteomes" id="UP000290365">
    <property type="component" value="Chromosome"/>
</dbReference>
<evidence type="ECO:0000256" key="1">
    <source>
        <dbReference type="SAM" id="Coils"/>
    </source>
</evidence>